<dbReference type="PANTHER" id="PTHR11552">
    <property type="entry name" value="GLUCOSE-METHANOL-CHOLINE GMC OXIDOREDUCTASE"/>
    <property type="match status" value="1"/>
</dbReference>
<dbReference type="OMA" id="FQMHVRG"/>
<dbReference type="InterPro" id="IPR012132">
    <property type="entry name" value="GMC_OxRdtase"/>
</dbReference>
<dbReference type="Proteomes" id="UP000079169">
    <property type="component" value="Unplaced"/>
</dbReference>
<evidence type="ECO:0000259" key="5">
    <source>
        <dbReference type="PROSITE" id="PS00624"/>
    </source>
</evidence>
<dbReference type="InterPro" id="IPR000172">
    <property type="entry name" value="GMC_OxRdtase_N"/>
</dbReference>
<dbReference type="PaxDb" id="121845-A0A1S3DQT6"/>
<dbReference type="Gene3D" id="3.30.560.10">
    <property type="entry name" value="Glucose Oxidase, domain 3"/>
    <property type="match status" value="1"/>
</dbReference>
<dbReference type="RefSeq" id="XP_008486088.1">
    <property type="nucleotide sequence ID" value="XM_008487866.1"/>
</dbReference>
<dbReference type="AlphaFoldDB" id="A0A1S3DQT6"/>
<reference evidence="7" key="1">
    <citation type="submission" date="2025-08" db="UniProtKB">
        <authorList>
            <consortium name="RefSeq"/>
        </authorList>
    </citation>
    <scope>IDENTIFICATION</scope>
</reference>
<dbReference type="PIRSF" id="PIRSF000137">
    <property type="entry name" value="Alcohol_oxidase"/>
    <property type="match status" value="1"/>
</dbReference>
<feature type="non-terminal residue" evidence="7">
    <location>
        <position position="564"/>
    </location>
</feature>
<evidence type="ECO:0000313" key="7">
    <source>
        <dbReference type="RefSeq" id="XP_008486088.1"/>
    </source>
</evidence>
<dbReference type="GeneID" id="103522773"/>
<dbReference type="PROSITE" id="PS00623">
    <property type="entry name" value="GMC_OXRED_1"/>
    <property type="match status" value="1"/>
</dbReference>
<comment type="cofactor">
    <cofactor evidence="2">
        <name>FAD</name>
        <dbReference type="ChEBI" id="CHEBI:57692"/>
    </cofactor>
</comment>
<name>A0A1S3DQT6_DIACI</name>
<protein>
    <submittedName>
        <fullName evidence="7">Glucose dehydrogenase [FAD, quinone]-like</fullName>
    </submittedName>
</protein>
<evidence type="ECO:0000256" key="1">
    <source>
        <dbReference type="ARBA" id="ARBA00010790"/>
    </source>
</evidence>
<keyword evidence="2 3" id="KW-0274">FAD</keyword>
<dbReference type="Pfam" id="PF05199">
    <property type="entry name" value="GMC_oxred_C"/>
    <property type="match status" value="1"/>
</dbReference>
<feature type="non-terminal residue" evidence="7">
    <location>
        <position position="1"/>
    </location>
</feature>
<dbReference type="PANTHER" id="PTHR11552:SF158">
    <property type="entry name" value="GH23626P-RELATED"/>
    <property type="match status" value="1"/>
</dbReference>
<feature type="binding site" evidence="2">
    <location>
        <position position="260"/>
    </location>
    <ligand>
        <name>FAD</name>
        <dbReference type="ChEBI" id="CHEBI:57692"/>
    </ligand>
</feature>
<dbReference type="SUPFAM" id="SSF54373">
    <property type="entry name" value="FAD-linked reductases, C-terminal domain"/>
    <property type="match status" value="1"/>
</dbReference>
<dbReference type="InterPro" id="IPR036188">
    <property type="entry name" value="FAD/NAD-bd_sf"/>
</dbReference>
<feature type="domain" description="Glucose-methanol-choline oxidoreductase N-terminal" evidence="5">
    <location>
        <begin position="297"/>
        <end position="311"/>
    </location>
</feature>
<gene>
    <name evidence="7" type="primary">LOC103522773</name>
</gene>
<dbReference type="Gene3D" id="3.50.50.60">
    <property type="entry name" value="FAD/NAD(P)-binding domain"/>
    <property type="match status" value="1"/>
</dbReference>
<dbReference type="GO" id="GO:0050660">
    <property type="term" value="F:flavin adenine dinucleotide binding"/>
    <property type="evidence" value="ECO:0007669"/>
    <property type="project" value="InterPro"/>
</dbReference>
<feature type="domain" description="Glucose-methanol-choline oxidoreductase N-terminal" evidence="4">
    <location>
        <begin position="121"/>
        <end position="144"/>
    </location>
</feature>
<evidence type="ECO:0000313" key="6">
    <source>
        <dbReference type="Proteomes" id="UP000079169"/>
    </source>
</evidence>
<organism evidence="6 7">
    <name type="scientific">Diaphorina citri</name>
    <name type="common">Asian citrus psyllid</name>
    <dbReference type="NCBI Taxonomy" id="121845"/>
    <lineage>
        <taxon>Eukaryota</taxon>
        <taxon>Metazoa</taxon>
        <taxon>Ecdysozoa</taxon>
        <taxon>Arthropoda</taxon>
        <taxon>Hexapoda</taxon>
        <taxon>Insecta</taxon>
        <taxon>Pterygota</taxon>
        <taxon>Neoptera</taxon>
        <taxon>Paraneoptera</taxon>
        <taxon>Hemiptera</taxon>
        <taxon>Sternorrhyncha</taxon>
        <taxon>Psylloidea</taxon>
        <taxon>Psyllidae</taxon>
        <taxon>Diaphorininae</taxon>
        <taxon>Diaphorina</taxon>
    </lineage>
</organism>
<evidence type="ECO:0000256" key="2">
    <source>
        <dbReference type="PIRSR" id="PIRSR000137-2"/>
    </source>
</evidence>
<dbReference type="STRING" id="121845.A0A1S3DQT6"/>
<dbReference type="GO" id="GO:0016614">
    <property type="term" value="F:oxidoreductase activity, acting on CH-OH group of donors"/>
    <property type="evidence" value="ECO:0007669"/>
    <property type="project" value="InterPro"/>
</dbReference>
<dbReference type="SUPFAM" id="SSF51905">
    <property type="entry name" value="FAD/NAD(P)-binding domain"/>
    <property type="match status" value="1"/>
</dbReference>
<keyword evidence="6" id="KW-1185">Reference proteome</keyword>
<dbReference type="KEGG" id="dci:103522773"/>
<dbReference type="PROSITE" id="PS00624">
    <property type="entry name" value="GMC_OXRED_2"/>
    <property type="match status" value="1"/>
</dbReference>
<evidence type="ECO:0000256" key="3">
    <source>
        <dbReference type="RuleBase" id="RU003968"/>
    </source>
</evidence>
<feature type="binding site" evidence="2">
    <location>
        <position position="127"/>
    </location>
    <ligand>
        <name>FAD</name>
        <dbReference type="ChEBI" id="CHEBI:57692"/>
    </ligand>
</feature>
<evidence type="ECO:0000259" key="4">
    <source>
        <dbReference type="PROSITE" id="PS00623"/>
    </source>
</evidence>
<proteinExistence type="inferred from homology"/>
<keyword evidence="3" id="KW-0285">Flavoprotein</keyword>
<sequence>TSLSINVNEFDYAVKSYIEDGIFEQLEYKSSNKDQDLLLEYDFIIVGAGPGGCTVANRLSEIPHWKILLLEAGHYFNYLVDIPVLNTNLILSPLNWGYKTEKEDCRACLGLKGQRCPWPSGKGVGGTSLINTMLYTRGNKRNYDDWAKLGNYGWSYNEVLPYFKKAERIQISELQNSSYHGTQGFIGVDYTEYNTPMLDAFLQAGMEAGYPLVDYNGKTQTGFARAQATLHKRSRRSSAKDYIDPIKKRCNLTVKDSSFVKKILIDPVTKKACGVLATIKGIDHKILARKEVILSAGAFNSPKLLMLSGIGPQEHLNDLNIPVIKNLRVGENLQEHLAMAGLTFLVNQPIGLLQDRLIKEMPKLFPEWYFEGKGKLTMLGCEGLAYVNTKYNVFPDDLPDIEFIFTAVSLASDGGVSLRQEMGITDHLYNSVYSSVDRKDSWSIWPMILYPRSRGKVLLKDSHPLTPPLIHANFFNDTRDLDVIVEGIKMAIELSKTKAFQSIGSTLHKAPIPGCSQYTFGSDAYWGCSVRHITTQLHHQCGTCKMGPRWDSSAVVDPQLKVYG</sequence>
<dbReference type="Pfam" id="PF00732">
    <property type="entry name" value="GMC_oxred_N"/>
    <property type="match status" value="1"/>
</dbReference>
<comment type="similarity">
    <text evidence="1 3">Belongs to the GMC oxidoreductase family.</text>
</comment>
<dbReference type="InterPro" id="IPR007867">
    <property type="entry name" value="GMC_OxRtase_C"/>
</dbReference>
<accession>A0A1S3DQT6</accession>